<evidence type="ECO:0000313" key="2">
    <source>
        <dbReference type="EMBL" id="GJT36332.1"/>
    </source>
</evidence>
<name>A0ABQ5DDB9_9ASTR</name>
<dbReference type="PANTHER" id="PTHR24559">
    <property type="entry name" value="TRANSPOSON TY3-I GAG-POL POLYPROTEIN"/>
    <property type="match status" value="1"/>
</dbReference>
<protein>
    <submittedName>
        <fullName evidence="2">Reverse transcriptase domain-containing protein</fullName>
    </submittedName>
</protein>
<dbReference type="Proteomes" id="UP001151760">
    <property type="component" value="Unassembled WGS sequence"/>
</dbReference>
<dbReference type="Pfam" id="PF00078">
    <property type="entry name" value="RVT_1"/>
    <property type="match status" value="1"/>
</dbReference>
<dbReference type="InterPro" id="IPR043128">
    <property type="entry name" value="Rev_trsase/Diguanyl_cyclase"/>
</dbReference>
<dbReference type="SUPFAM" id="SSF56672">
    <property type="entry name" value="DNA/RNA polymerases"/>
    <property type="match status" value="1"/>
</dbReference>
<dbReference type="Gene3D" id="3.10.10.10">
    <property type="entry name" value="HIV Type 1 Reverse Transcriptase, subunit A, domain 1"/>
    <property type="match status" value="1"/>
</dbReference>
<keyword evidence="2" id="KW-0695">RNA-directed DNA polymerase</keyword>
<keyword evidence="2" id="KW-0548">Nucleotidyltransferase</keyword>
<reference evidence="2" key="2">
    <citation type="submission" date="2022-01" db="EMBL/GenBank/DDBJ databases">
        <authorList>
            <person name="Yamashiro T."/>
            <person name="Shiraishi A."/>
            <person name="Satake H."/>
            <person name="Nakayama K."/>
        </authorList>
    </citation>
    <scope>NUCLEOTIDE SEQUENCE</scope>
</reference>
<reference evidence="2" key="1">
    <citation type="journal article" date="2022" name="Int. J. Mol. Sci.">
        <title>Draft Genome of Tanacetum Coccineum: Genomic Comparison of Closely Related Tanacetum-Family Plants.</title>
        <authorList>
            <person name="Yamashiro T."/>
            <person name="Shiraishi A."/>
            <person name="Nakayama K."/>
            <person name="Satake H."/>
        </authorList>
    </citation>
    <scope>NUCLEOTIDE SEQUENCE</scope>
</reference>
<dbReference type="GO" id="GO:0003964">
    <property type="term" value="F:RNA-directed DNA polymerase activity"/>
    <property type="evidence" value="ECO:0007669"/>
    <property type="project" value="UniProtKB-KW"/>
</dbReference>
<sequence length="403" mass="46103">MLNNKDKLIELTKTPLNENCSAVVLKKLPEKLADPRVPLILGRPFLRTAHALIDVYEGEIILRNDDQTLTLKCGDTPSISYNNFESLKKVDLIDVMCEEYSQEVLDFSDSIAYGNPSPGYDPIVSNSSPTLTPFEESDFLLFEEADAFIAIDDEQTSPKINAMYYDPRDLKIVEPKKSSIEYAVSYEPKNEPPEVELKDLPPHLEYAFLVDNNKLPVIIAKDLSDDEKTALIKVLKSRKQAIAWKLSDIKGINPEFCSHKILMEDDYEQRPTSEKDYRKLNEATRKDHFPLPFMDQMLERLAGNEYYCFLDGFSGYFQILIDPNDQEKTTFTCPYGTFAYRRMPFGLCNAPGTFQRCMMAIFHDMIEKTMEVFMDDFSVFGDSFSTCLTNLEKKCLNGVKTPT</sequence>
<dbReference type="InterPro" id="IPR000477">
    <property type="entry name" value="RT_dom"/>
</dbReference>
<organism evidence="2 3">
    <name type="scientific">Tanacetum coccineum</name>
    <dbReference type="NCBI Taxonomy" id="301880"/>
    <lineage>
        <taxon>Eukaryota</taxon>
        <taxon>Viridiplantae</taxon>
        <taxon>Streptophyta</taxon>
        <taxon>Embryophyta</taxon>
        <taxon>Tracheophyta</taxon>
        <taxon>Spermatophyta</taxon>
        <taxon>Magnoliopsida</taxon>
        <taxon>eudicotyledons</taxon>
        <taxon>Gunneridae</taxon>
        <taxon>Pentapetalae</taxon>
        <taxon>asterids</taxon>
        <taxon>campanulids</taxon>
        <taxon>Asterales</taxon>
        <taxon>Asteraceae</taxon>
        <taxon>Asteroideae</taxon>
        <taxon>Anthemideae</taxon>
        <taxon>Anthemidinae</taxon>
        <taxon>Tanacetum</taxon>
    </lineage>
</organism>
<feature type="domain" description="Reverse transcriptase" evidence="1">
    <location>
        <begin position="270"/>
        <end position="391"/>
    </location>
</feature>
<dbReference type="CDD" id="cd01647">
    <property type="entry name" value="RT_LTR"/>
    <property type="match status" value="1"/>
</dbReference>
<proteinExistence type="predicted"/>
<comment type="caution">
    <text evidence="2">The sequence shown here is derived from an EMBL/GenBank/DDBJ whole genome shotgun (WGS) entry which is preliminary data.</text>
</comment>
<dbReference type="EMBL" id="BQNB010015127">
    <property type="protein sequence ID" value="GJT36332.1"/>
    <property type="molecule type" value="Genomic_DNA"/>
</dbReference>
<dbReference type="Gene3D" id="3.30.70.270">
    <property type="match status" value="1"/>
</dbReference>
<dbReference type="PANTHER" id="PTHR24559:SF444">
    <property type="entry name" value="REVERSE TRANSCRIPTASE DOMAIN-CONTAINING PROTEIN"/>
    <property type="match status" value="1"/>
</dbReference>
<gene>
    <name evidence="2" type="ORF">Tco_0926751</name>
</gene>
<keyword evidence="3" id="KW-1185">Reference proteome</keyword>
<accession>A0ABQ5DDB9</accession>
<dbReference type="InterPro" id="IPR053134">
    <property type="entry name" value="RNA-dir_DNA_polymerase"/>
</dbReference>
<keyword evidence="2" id="KW-0808">Transferase</keyword>
<dbReference type="InterPro" id="IPR043502">
    <property type="entry name" value="DNA/RNA_pol_sf"/>
</dbReference>
<evidence type="ECO:0000259" key="1">
    <source>
        <dbReference type="Pfam" id="PF00078"/>
    </source>
</evidence>
<evidence type="ECO:0000313" key="3">
    <source>
        <dbReference type="Proteomes" id="UP001151760"/>
    </source>
</evidence>